<feature type="binding site" evidence="9">
    <location>
        <begin position="306"/>
        <end position="308"/>
    </location>
    <ligand>
        <name>NADP(+)</name>
        <dbReference type="ChEBI" id="CHEBI:58349"/>
    </ligand>
</feature>
<keyword evidence="5 9" id="KW-0521">NADP</keyword>
<dbReference type="Pfam" id="PF08240">
    <property type="entry name" value="ADH_N"/>
    <property type="match status" value="1"/>
</dbReference>
<dbReference type="InterPro" id="IPR026583">
    <property type="entry name" value="Glc_1-DH_arc"/>
</dbReference>
<dbReference type="PANTHER" id="PTHR43189:SF2">
    <property type="entry name" value="GLUCOSE 1-DEHYDROGENASE"/>
    <property type="match status" value="1"/>
</dbReference>
<dbReference type="Gene3D" id="3.90.180.10">
    <property type="entry name" value="Medium-chain alcohol dehydrogenases, catalytic domain"/>
    <property type="match status" value="1"/>
</dbReference>
<dbReference type="Gene3D" id="3.40.50.720">
    <property type="entry name" value="NAD(P)-binding Rossmann-like Domain"/>
    <property type="match status" value="1"/>
</dbReference>
<proteinExistence type="inferred from homology"/>
<dbReference type="GO" id="GO:0070403">
    <property type="term" value="F:NAD+ binding"/>
    <property type="evidence" value="ECO:0007669"/>
    <property type="project" value="UniProtKB-UniRule"/>
</dbReference>
<dbReference type="SUPFAM" id="SSF50129">
    <property type="entry name" value="GroES-like"/>
    <property type="match status" value="1"/>
</dbReference>
<feature type="binding site" evidence="9">
    <location>
        <begin position="277"/>
        <end position="279"/>
    </location>
    <ligand>
        <name>NADP(+)</name>
        <dbReference type="ChEBI" id="CHEBI:58349"/>
    </ligand>
</feature>
<evidence type="ECO:0000313" key="12">
    <source>
        <dbReference type="EMBL" id="SEO36491.1"/>
    </source>
</evidence>
<protein>
    <recommendedName>
        <fullName evidence="9">Glucose 1-dehydrogenase</fullName>
        <shortName evidence="9">GDH</shortName>
        <shortName evidence="9">GlcDH</shortName>
        <ecNumber evidence="9">1.1.1.47</ecNumber>
    </recommendedName>
</protein>
<sequence>MDFREGGMKAIAVREGTSTPVVIDKPIPEPQEGEVLVRTLRVGVDGTDHEVISGGHGGFPEGEDHLVLGHEAVGVVEDPNGTEFHEGEVVVPTVRRPPNGTNEYFERGEPDMAPAGQYHERGIVGAHGFMAEYFTSPVDSLVRIPPSQAEMGFLVEPISITEKAVELAEASRSSFGWEPESALVLGNGSLGLLTLAMLDDDENYERLYCLGRRDRPDPTIDIIEELGATYVDSRQTPVDEVPDAHEEVDFVYEATGYAKHPFESVHALAPNGVAALLGVPSSWEFEIDGGEFHEEMVLHNKAMVGSVNSNVRHFEAASRTLTTVSDWFLDELVTGVYGIDEFERAFDDGDTIIKTAVQFSAYEER</sequence>
<feature type="binding site" evidence="9">
    <location>
        <position position="308"/>
    </location>
    <ligand>
        <name>substrate</name>
    </ligand>
</feature>
<dbReference type="HAMAP" id="MF_02127">
    <property type="entry name" value="Glucose_DH"/>
    <property type="match status" value="1"/>
</dbReference>
<keyword evidence="8 9" id="KW-0119">Carbohydrate metabolism</keyword>
<feature type="binding site" evidence="9">
    <location>
        <position position="156"/>
    </location>
    <ligand>
        <name>substrate</name>
    </ligand>
</feature>
<keyword evidence="2 9" id="KW-0479">Metal-binding</keyword>
<dbReference type="EMBL" id="FODV01000002">
    <property type="protein sequence ID" value="SEO36491.1"/>
    <property type="molecule type" value="Genomic_DNA"/>
</dbReference>
<dbReference type="GO" id="GO:0047934">
    <property type="term" value="F:glucose 1-dehydrogenase (NAD+) activity"/>
    <property type="evidence" value="ECO:0007669"/>
    <property type="project" value="RHEA"/>
</dbReference>
<dbReference type="Proteomes" id="UP000199126">
    <property type="component" value="Unassembled WGS sequence"/>
</dbReference>
<dbReference type="GO" id="GO:0005536">
    <property type="term" value="F:D-glucose binding"/>
    <property type="evidence" value="ECO:0007669"/>
    <property type="project" value="UniProtKB-UniRule"/>
</dbReference>
<keyword evidence="4 9" id="KW-0862">Zinc</keyword>
<evidence type="ECO:0000256" key="3">
    <source>
        <dbReference type="ARBA" id="ARBA00022741"/>
    </source>
</evidence>
<evidence type="ECO:0000256" key="9">
    <source>
        <dbReference type="HAMAP-Rule" id="MF_02127"/>
    </source>
</evidence>
<evidence type="ECO:0000256" key="1">
    <source>
        <dbReference type="ARBA" id="ARBA00001947"/>
    </source>
</evidence>
<evidence type="ECO:0000259" key="11">
    <source>
        <dbReference type="Pfam" id="PF16912"/>
    </source>
</evidence>
<feature type="domain" description="Glucose dehydrogenase C-terminal" evidence="11">
    <location>
        <begin position="149"/>
        <end position="359"/>
    </location>
</feature>
<evidence type="ECO:0000256" key="4">
    <source>
        <dbReference type="ARBA" id="ARBA00022833"/>
    </source>
</evidence>
<dbReference type="CDD" id="cd08230">
    <property type="entry name" value="glucose_DH"/>
    <property type="match status" value="1"/>
</dbReference>
<feature type="binding site" evidence="9">
    <location>
        <begin position="187"/>
        <end position="190"/>
    </location>
    <ligand>
        <name>NADP(+)</name>
        <dbReference type="ChEBI" id="CHEBI:58349"/>
    </ligand>
</feature>
<keyword evidence="6 9" id="KW-0560">Oxidoreductase</keyword>
<evidence type="ECO:0000259" key="10">
    <source>
        <dbReference type="Pfam" id="PF08240"/>
    </source>
</evidence>
<evidence type="ECO:0000256" key="8">
    <source>
        <dbReference type="ARBA" id="ARBA00023277"/>
    </source>
</evidence>
<dbReference type="GO" id="GO:0019595">
    <property type="term" value="P:non-phosphorylated glucose catabolic process"/>
    <property type="evidence" value="ECO:0007669"/>
    <property type="project" value="UniProtKB-UniRule"/>
</dbReference>
<comment type="function">
    <text evidence="9">Catalyzes the NAD(P)(+)-dependent oxidation of D-glucose to D-gluconate via gluconolactone. Can utilize both NAD(+) and NADP(+) as electron acceptor. Is involved in the degradation of glucose through a modified Entner-Doudoroff pathway.</text>
</comment>
<evidence type="ECO:0000256" key="6">
    <source>
        <dbReference type="ARBA" id="ARBA00023002"/>
    </source>
</evidence>
<comment type="similarity">
    <text evidence="9">Belongs to the zinc-containing alcohol dehydrogenase family. Glucose 1-dehydrogenase subfamily.</text>
</comment>
<dbReference type="PANTHER" id="PTHR43189">
    <property type="entry name" value="ZINC-TYPE ALCOHOL DEHYDROGENASE-LIKE PROTEIN C1198.01-RELATED"/>
    <property type="match status" value="1"/>
</dbReference>
<dbReference type="InterPro" id="IPR031640">
    <property type="entry name" value="Glu_dehyd_C"/>
</dbReference>
<keyword evidence="13" id="KW-1185">Reference proteome</keyword>
<comment type="catalytic activity">
    <reaction evidence="9">
        <text>D-glucose + NADP(+) = D-glucono-1,5-lactone + NADPH + H(+)</text>
        <dbReference type="Rhea" id="RHEA:14405"/>
        <dbReference type="ChEBI" id="CHEBI:4167"/>
        <dbReference type="ChEBI" id="CHEBI:15378"/>
        <dbReference type="ChEBI" id="CHEBI:16217"/>
        <dbReference type="ChEBI" id="CHEBI:57783"/>
        <dbReference type="ChEBI" id="CHEBI:58349"/>
        <dbReference type="EC" id="1.1.1.47"/>
    </reaction>
</comment>
<feature type="binding site" evidence="9">
    <location>
        <begin position="212"/>
        <end position="213"/>
    </location>
    <ligand>
        <name>NADP(+)</name>
        <dbReference type="ChEBI" id="CHEBI:58349"/>
    </ligand>
</feature>
<dbReference type="GO" id="GO:0070401">
    <property type="term" value="F:NADP+ binding"/>
    <property type="evidence" value="ECO:0007669"/>
    <property type="project" value="UniProtKB-UniRule"/>
</dbReference>
<evidence type="ECO:0000256" key="5">
    <source>
        <dbReference type="ARBA" id="ARBA00022857"/>
    </source>
</evidence>
<dbReference type="InterPro" id="IPR013154">
    <property type="entry name" value="ADH-like_N"/>
</dbReference>
<feature type="binding site" evidence="9">
    <location>
        <position position="47"/>
    </location>
    <ligand>
        <name>substrate</name>
    </ligand>
</feature>
<keyword evidence="7 9" id="KW-0520">NAD</keyword>
<accession>A0A1H8P413</accession>
<dbReference type="AlphaFoldDB" id="A0A1H8P413"/>
<dbReference type="Pfam" id="PF16912">
    <property type="entry name" value="Glu_dehyd_C"/>
    <property type="match status" value="1"/>
</dbReference>
<dbReference type="SUPFAM" id="SSF51735">
    <property type="entry name" value="NAD(P)-binding Rossmann-fold domains"/>
    <property type="match status" value="1"/>
</dbReference>
<comment type="caution">
    <text evidence="9">Lacks conserved residue(s) required for the propagation of feature annotation.</text>
</comment>
<dbReference type="GO" id="GO:0008270">
    <property type="term" value="F:zinc ion binding"/>
    <property type="evidence" value="ECO:0007669"/>
    <property type="project" value="UniProtKB-UniRule"/>
</dbReference>
<comment type="catalytic activity">
    <reaction evidence="9">
        <text>D-glucose + NAD(+) = D-glucono-1,5-lactone + NADH + H(+)</text>
        <dbReference type="Rhea" id="RHEA:14293"/>
        <dbReference type="ChEBI" id="CHEBI:4167"/>
        <dbReference type="ChEBI" id="CHEBI:15378"/>
        <dbReference type="ChEBI" id="CHEBI:16217"/>
        <dbReference type="ChEBI" id="CHEBI:57540"/>
        <dbReference type="ChEBI" id="CHEBI:57945"/>
        <dbReference type="EC" id="1.1.1.47"/>
    </reaction>
</comment>
<name>A0A1H8P413_9EURY</name>
<organism evidence="12 13">
    <name type="scientific">Halogranum amylolyticum</name>
    <dbReference type="NCBI Taxonomy" id="660520"/>
    <lineage>
        <taxon>Archaea</taxon>
        <taxon>Methanobacteriati</taxon>
        <taxon>Methanobacteriota</taxon>
        <taxon>Stenosarchaea group</taxon>
        <taxon>Halobacteria</taxon>
        <taxon>Halobacteriales</taxon>
        <taxon>Haloferacaceae</taxon>
    </lineage>
</organism>
<keyword evidence="3 9" id="KW-0547">Nucleotide-binding</keyword>
<dbReference type="EC" id="1.1.1.47" evidence="9"/>
<comment type="cofactor">
    <cofactor evidence="1">
        <name>Zn(2+)</name>
        <dbReference type="ChEBI" id="CHEBI:29105"/>
    </cofactor>
</comment>
<dbReference type="GO" id="GO:0047935">
    <property type="term" value="F:glucose 1-dehydrogenase (NADP+) activity"/>
    <property type="evidence" value="ECO:0007669"/>
    <property type="project" value="RHEA"/>
</dbReference>
<evidence type="ECO:0000313" key="13">
    <source>
        <dbReference type="Proteomes" id="UP000199126"/>
    </source>
</evidence>
<evidence type="ECO:0000256" key="7">
    <source>
        <dbReference type="ARBA" id="ARBA00023027"/>
    </source>
</evidence>
<dbReference type="InterPro" id="IPR036291">
    <property type="entry name" value="NAD(P)-bd_dom_sf"/>
</dbReference>
<feature type="domain" description="Alcohol dehydrogenase-like N-terminal" evidence="10">
    <location>
        <begin position="32"/>
        <end position="145"/>
    </location>
</feature>
<feature type="binding site" evidence="9">
    <location>
        <position position="120"/>
    </location>
    <ligand>
        <name>substrate</name>
    </ligand>
</feature>
<reference evidence="13" key="1">
    <citation type="submission" date="2016-10" db="EMBL/GenBank/DDBJ databases">
        <authorList>
            <person name="Varghese N."/>
            <person name="Submissions S."/>
        </authorList>
    </citation>
    <scope>NUCLEOTIDE SEQUENCE [LARGE SCALE GENOMIC DNA]</scope>
    <source>
        <strain evidence="13">CGMCC 1.10121</strain>
    </source>
</reference>
<dbReference type="InterPro" id="IPR011032">
    <property type="entry name" value="GroES-like_sf"/>
</dbReference>
<gene>
    <name evidence="9" type="primary">gdh</name>
    <name evidence="12" type="ORF">SAMN04487948_10276</name>
</gene>
<evidence type="ECO:0000256" key="2">
    <source>
        <dbReference type="ARBA" id="ARBA00022723"/>
    </source>
</evidence>